<sequence length="155" mass="18083">MTVEIISKIEKFDHKAFLYIYKSGTLKKKGIITIAKIYSFFGNMYFWGIVWLCLTVYGYITKDYDLFCLMTGGAIQSVIIHVLIRFKLVNRNRPFITLEKEGVSQHDDLIRENKSFPSGHVAFFLFFGTLIAFNYQSWIILLVFIILDIIMAITR</sequence>
<feature type="domain" description="Phosphatidic acid phosphatase type 2/haloperoxidase" evidence="2">
    <location>
        <begin position="74"/>
        <end position="155"/>
    </location>
</feature>
<feature type="transmembrane region" description="Helical" evidence="1">
    <location>
        <begin position="121"/>
        <end position="153"/>
    </location>
</feature>
<reference evidence="3" key="1">
    <citation type="journal article" date="2014" name="Front. Microbiol.">
        <title>High frequency of phylogenetically diverse reductive dehalogenase-homologous genes in deep subseafloor sedimentary metagenomes.</title>
        <authorList>
            <person name="Kawai M."/>
            <person name="Futagami T."/>
            <person name="Toyoda A."/>
            <person name="Takaki Y."/>
            <person name="Nishi S."/>
            <person name="Hori S."/>
            <person name="Arai W."/>
            <person name="Tsubouchi T."/>
            <person name="Morono Y."/>
            <person name="Uchiyama I."/>
            <person name="Ito T."/>
            <person name="Fujiyama A."/>
            <person name="Inagaki F."/>
            <person name="Takami H."/>
        </authorList>
    </citation>
    <scope>NUCLEOTIDE SEQUENCE</scope>
    <source>
        <strain evidence="3">Expedition CK06-06</strain>
    </source>
</reference>
<organism evidence="3">
    <name type="scientific">marine sediment metagenome</name>
    <dbReference type="NCBI Taxonomy" id="412755"/>
    <lineage>
        <taxon>unclassified sequences</taxon>
        <taxon>metagenomes</taxon>
        <taxon>ecological metagenomes</taxon>
    </lineage>
</organism>
<proteinExistence type="predicted"/>
<dbReference type="AlphaFoldDB" id="X1I405"/>
<dbReference type="CDD" id="cd01610">
    <property type="entry name" value="PAP2_like"/>
    <property type="match status" value="1"/>
</dbReference>
<keyword evidence="1" id="KW-0472">Membrane</keyword>
<protein>
    <recommendedName>
        <fullName evidence="2">Phosphatidic acid phosphatase type 2/haloperoxidase domain-containing protein</fullName>
    </recommendedName>
</protein>
<accession>X1I405</accession>
<gene>
    <name evidence="3" type="ORF">S03H2_31138</name>
</gene>
<feature type="transmembrane region" description="Helical" evidence="1">
    <location>
        <begin position="37"/>
        <end position="60"/>
    </location>
</feature>
<dbReference type="InterPro" id="IPR036938">
    <property type="entry name" value="PAP2/HPO_sf"/>
</dbReference>
<keyword evidence="1" id="KW-1133">Transmembrane helix</keyword>
<evidence type="ECO:0000313" key="3">
    <source>
        <dbReference type="EMBL" id="GAH60829.1"/>
    </source>
</evidence>
<comment type="caution">
    <text evidence="3">The sequence shown here is derived from an EMBL/GenBank/DDBJ whole genome shotgun (WGS) entry which is preliminary data.</text>
</comment>
<dbReference type="Pfam" id="PF01569">
    <property type="entry name" value="PAP2"/>
    <property type="match status" value="1"/>
</dbReference>
<name>X1I405_9ZZZZ</name>
<keyword evidence="1" id="KW-0812">Transmembrane</keyword>
<evidence type="ECO:0000256" key="1">
    <source>
        <dbReference type="SAM" id="Phobius"/>
    </source>
</evidence>
<evidence type="ECO:0000259" key="2">
    <source>
        <dbReference type="Pfam" id="PF01569"/>
    </source>
</evidence>
<feature type="non-terminal residue" evidence="3">
    <location>
        <position position="155"/>
    </location>
</feature>
<dbReference type="SUPFAM" id="SSF48317">
    <property type="entry name" value="Acid phosphatase/Vanadium-dependent haloperoxidase"/>
    <property type="match status" value="1"/>
</dbReference>
<dbReference type="EMBL" id="BARU01018867">
    <property type="protein sequence ID" value="GAH60829.1"/>
    <property type="molecule type" value="Genomic_DNA"/>
</dbReference>
<dbReference type="InterPro" id="IPR000326">
    <property type="entry name" value="PAP2/HPO"/>
</dbReference>